<dbReference type="Proteomes" id="UP000238261">
    <property type="component" value="Unassembled WGS sequence"/>
</dbReference>
<evidence type="ECO:0000256" key="1">
    <source>
        <dbReference type="SAM" id="SignalP"/>
    </source>
</evidence>
<evidence type="ECO:0008006" key="4">
    <source>
        <dbReference type="Google" id="ProtNLM"/>
    </source>
</evidence>
<dbReference type="AlphaFoldDB" id="A0A2S7EWC3"/>
<dbReference type="RefSeq" id="WP_104558495.1">
    <property type="nucleotide sequence ID" value="NZ_CP043476.1"/>
</dbReference>
<organism evidence="2 3">
    <name type="scientific">Xanthomonas hyacinthi</name>
    <dbReference type="NCBI Taxonomy" id="56455"/>
    <lineage>
        <taxon>Bacteria</taxon>
        <taxon>Pseudomonadati</taxon>
        <taxon>Pseudomonadota</taxon>
        <taxon>Gammaproteobacteria</taxon>
        <taxon>Lysobacterales</taxon>
        <taxon>Lysobacteraceae</taxon>
        <taxon>Xanthomonas</taxon>
    </lineage>
</organism>
<dbReference type="EMBL" id="MDEG01000008">
    <property type="protein sequence ID" value="PPU97445.1"/>
    <property type="molecule type" value="Genomic_DNA"/>
</dbReference>
<gene>
    <name evidence="2" type="ORF">XhyaCFBP1156_10610</name>
</gene>
<dbReference type="OrthoDB" id="8665493at2"/>
<accession>A0A2S7EWC3</accession>
<reference evidence="3" key="1">
    <citation type="submission" date="2016-08" db="EMBL/GenBank/DDBJ databases">
        <authorList>
            <person name="Merda D."/>
            <person name="Briand M."/>
            <person name="Taghouti G."/>
            <person name="Carrere S."/>
            <person name="Gouzy J."/>
            <person name="Portier P."/>
            <person name="Jacques M.-A."/>
            <person name="Fischer-Le Saux M."/>
        </authorList>
    </citation>
    <scope>NUCLEOTIDE SEQUENCE [LARGE SCALE GENOMIC DNA]</scope>
    <source>
        <strain evidence="3">CFBP1156</strain>
    </source>
</reference>
<feature type="signal peptide" evidence="1">
    <location>
        <begin position="1"/>
        <end position="29"/>
    </location>
</feature>
<feature type="chain" id="PRO_5015611244" description="Secreted protein" evidence="1">
    <location>
        <begin position="30"/>
        <end position="220"/>
    </location>
</feature>
<evidence type="ECO:0000313" key="3">
    <source>
        <dbReference type="Proteomes" id="UP000238261"/>
    </source>
</evidence>
<keyword evidence="3" id="KW-1185">Reference proteome</keyword>
<sequence length="220" mass="22318">MTQSARARFSFLRSLCRTGLLLALGACTAGEHAVTAASARTSAPASAATPAPAASPGDALQALIEASGVRCADAQTAHGCTAGNLDAGDFYDVDLSPDCGDDGFFASVAQAKGADALDRVPTTGSNARPRARFAQGQFVCIQGIGRAGQQPLYYYVMAVPTGSVAKCNDNALCSNGDRPIQRTVQGSGGACRVTAPGIYAGDCAQGWVSADTLDVFSNGM</sequence>
<proteinExistence type="predicted"/>
<comment type="caution">
    <text evidence="2">The sequence shown here is derived from an EMBL/GenBank/DDBJ whole genome shotgun (WGS) entry which is preliminary data.</text>
</comment>
<keyword evidence="1" id="KW-0732">Signal</keyword>
<protein>
    <recommendedName>
        <fullName evidence="4">Secreted protein</fullName>
    </recommendedName>
</protein>
<evidence type="ECO:0000313" key="2">
    <source>
        <dbReference type="EMBL" id="PPU97445.1"/>
    </source>
</evidence>
<name>A0A2S7EWC3_9XANT</name>